<keyword evidence="1" id="KW-0812">Transmembrane</keyword>
<sequence length="136" mass="15371">MNDIRQIKRRYMTQSFLLLTALTLIGVLVMKIGKVDHMVTPLIVGVTFALTIDLADILVWSRIAQKQADYLPTFFMAVSSVRTLAAIGVMFVFFLVMEKAVILVSCLTFMSYYLTILIHHSLFFIAKSKAQSSETK</sequence>
<evidence type="ECO:0000313" key="2">
    <source>
        <dbReference type="EMBL" id="KGI22068.1"/>
    </source>
</evidence>
<proteinExistence type="predicted"/>
<accession>A0A098YTS5</accession>
<evidence type="ECO:0000256" key="1">
    <source>
        <dbReference type="SAM" id="Phobius"/>
    </source>
</evidence>
<evidence type="ECO:0000313" key="3">
    <source>
        <dbReference type="Proteomes" id="UP000029723"/>
    </source>
</evidence>
<feature type="transmembrane region" description="Helical" evidence="1">
    <location>
        <begin position="73"/>
        <end position="96"/>
    </location>
</feature>
<reference evidence="2 3" key="1">
    <citation type="submission" date="2014-07" db="EMBL/GenBank/DDBJ databases">
        <authorList>
            <person name="McCorrison J."/>
            <person name="Sanka R."/>
            <person name="Torralba M."/>
            <person name="Gillis M."/>
            <person name="Haft D.H."/>
            <person name="Methe B."/>
            <person name="Sutton G."/>
            <person name="Nelson K.E."/>
        </authorList>
    </citation>
    <scope>NUCLEOTIDE SEQUENCE [LARGE SCALE GENOMIC DNA]</scope>
    <source>
        <strain evidence="2 3">S9-PR14</strain>
    </source>
</reference>
<dbReference type="EMBL" id="JRPQ01000089">
    <property type="protein sequence ID" value="KGI22068.1"/>
    <property type="molecule type" value="Genomic_DNA"/>
</dbReference>
<gene>
    <name evidence="2" type="ORF">HMPREF9304_06475</name>
</gene>
<feature type="transmembrane region" description="Helical" evidence="1">
    <location>
        <begin position="12"/>
        <end position="32"/>
    </location>
</feature>
<comment type="caution">
    <text evidence="2">The sequence shown here is derived from an EMBL/GenBank/DDBJ whole genome shotgun (WGS) entry which is preliminary data.</text>
</comment>
<protein>
    <submittedName>
        <fullName evidence="2">Uncharacterized protein</fullName>
    </submittedName>
</protein>
<organism evidence="2 3">
    <name type="scientific">Hoylesella timonensis S9-PR14</name>
    <dbReference type="NCBI Taxonomy" id="1401062"/>
    <lineage>
        <taxon>Bacteria</taxon>
        <taxon>Pseudomonadati</taxon>
        <taxon>Bacteroidota</taxon>
        <taxon>Bacteroidia</taxon>
        <taxon>Bacteroidales</taxon>
        <taxon>Prevotellaceae</taxon>
        <taxon>Hoylesella</taxon>
    </lineage>
</organism>
<dbReference type="Proteomes" id="UP000029723">
    <property type="component" value="Unassembled WGS sequence"/>
</dbReference>
<feature type="transmembrane region" description="Helical" evidence="1">
    <location>
        <begin position="38"/>
        <end position="61"/>
    </location>
</feature>
<keyword evidence="1" id="KW-0472">Membrane</keyword>
<keyword evidence="1" id="KW-1133">Transmembrane helix</keyword>
<name>A0A098YTS5_9BACT</name>
<feature type="transmembrane region" description="Helical" evidence="1">
    <location>
        <begin position="102"/>
        <end position="126"/>
    </location>
</feature>
<dbReference type="AlphaFoldDB" id="A0A098YTS5"/>